<dbReference type="Gene3D" id="3.40.50.880">
    <property type="match status" value="1"/>
</dbReference>
<evidence type="ECO:0000259" key="3">
    <source>
        <dbReference type="Pfam" id="PF00117"/>
    </source>
</evidence>
<organism evidence="4 5">
    <name type="scientific">Striga hermonthica</name>
    <name type="common">Purple witchweed</name>
    <name type="synonym">Buchnera hermonthica</name>
    <dbReference type="NCBI Taxonomy" id="68872"/>
    <lineage>
        <taxon>Eukaryota</taxon>
        <taxon>Viridiplantae</taxon>
        <taxon>Streptophyta</taxon>
        <taxon>Embryophyta</taxon>
        <taxon>Tracheophyta</taxon>
        <taxon>Spermatophyta</taxon>
        <taxon>Magnoliopsida</taxon>
        <taxon>eudicotyledons</taxon>
        <taxon>Gunneridae</taxon>
        <taxon>Pentapetalae</taxon>
        <taxon>asterids</taxon>
        <taxon>lamiids</taxon>
        <taxon>Lamiales</taxon>
        <taxon>Orobanchaceae</taxon>
        <taxon>Buchnereae</taxon>
        <taxon>Striga</taxon>
    </lineage>
</organism>
<evidence type="ECO:0000313" key="4">
    <source>
        <dbReference type="EMBL" id="CAA0806729.1"/>
    </source>
</evidence>
<dbReference type="InterPro" id="IPR017926">
    <property type="entry name" value="GATASE"/>
</dbReference>
<sequence length="170" mass="18892">MTFGIGESVMATVRNPARGQQIWYQPGPLTTILGRALGGRIGRASGGWDIGITKVHLFPSPIFTSLKMPDSLSVVTFHRDEVWELPVNAEVLAWSDKTGVEMFRYGSHIMGIQGHPEYTKDILLHLIDRLFNRELIEESIAAEAKTKAAGSEPDREAWKKLCTAFLKGKL</sequence>
<dbReference type="AlphaFoldDB" id="A0A9N7ML07"/>
<evidence type="ECO:0000256" key="2">
    <source>
        <dbReference type="ARBA" id="ARBA00011083"/>
    </source>
</evidence>
<evidence type="ECO:0000256" key="1">
    <source>
        <dbReference type="ARBA" id="ARBA00005179"/>
    </source>
</evidence>
<gene>
    <name evidence="4" type="ORF">SHERM_09613</name>
</gene>
<dbReference type="PANTHER" id="PTHR42695">
    <property type="entry name" value="GLUTAMINE AMIDOTRANSFERASE YLR126C-RELATED"/>
    <property type="match status" value="1"/>
</dbReference>
<dbReference type="OrthoDB" id="92161at2759"/>
<dbReference type="EMBL" id="CACSLK010000984">
    <property type="protein sequence ID" value="CAA0806729.1"/>
    <property type="molecule type" value="Genomic_DNA"/>
</dbReference>
<comment type="similarity">
    <text evidence="2">Belongs to the peptidase C26 family.</text>
</comment>
<keyword evidence="5" id="KW-1185">Reference proteome</keyword>
<reference evidence="4" key="1">
    <citation type="submission" date="2019-12" db="EMBL/GenBank/DDBJ databases">
        <authorList>
            <person name="Scholes J."/>
        </authorList>
    </citation>
    <scope>NUCLEOTIDE SEQUENCE</scope>
</reference>
<dbReference type="GO" id="GO:0005829">
    <property type="term" value="C:cytosol"/>
    <property type="evidence" value="ECO:0007669"/>
    <property type="project" value="TreeGrafter"/>
</dbReference>
<feature type="domain" description="Glutamine amidotransferase" evidence="3">
    <location>
        <begin position="33"/>
        <end position="119"/>
    </location>
</feature>
<dbReference type="PANTHER" id="PTHR42695:SF13">
    <property type="entry name" value="GLUTAMINE AMIDOTRANSFERASE CLASS-I FAMILY PROTEIN, EXPRESSED"/>
    <property type="match status" value="1"/>
</dbReference>
<proteinExistence type="inferred from homology"/>
<dbReference type="Pfam" id="PF00117">
    <property type="entry name" value="GATase"/>
    <property type="match status" value="1"/>
</dbReference>
<accession>A0A9N7ML07</accession>
<dbReference type="InterPro" id="IPR044992">
    <property type="entry name" value="ChyE-like"/>
</dbReference>
<comment type="pathway">
    <text evidence="1">Secondary metabolite biosynthesis.</text>
</comment>
<evidence type="ECO:0000313" key="5">
    <source>
        <dbReference type="Proteomes" id="UP001153555"/>
    </source>
</evidence>
<protein>
    <submittedName>
        <fullName evidence="4">Class I glutamine amidotransferase-like superfamily protein</fullName>
    </submittedName>
</protein>
<name>A0A9N7ML07_STRHE</name>
<dbReference type="Proteomes" id="UP001153555">
    <property type="component" value="Unassembled WGS sequence"/>
</dbReference>
<dbReference type="SUPFAM" id="SSF52317">
    <property type="entry name" value="Class I glutamine amidotransferase-like"/>
    <property type="match status" value="1"/>
</dbReference>
<comment type="caution">
    <text evidence="4">The sequence shown here is derived from an EMBL/GenBank/DDBJ whole genome shotgun (WGS) entry which is preliminary data.</text>
</comment>
<keyword evidence="4" id="KW-0315">Glutamine amidotransferase</keyword>
<dbReference type="InterPro" id="IPR029062">
    <property type="entry name" value="Class_I_gatase-like"/>
</dbReference>